<keyword evidence="7" id="KW-0503">Monooxygenase</keyword>
<dbReference type="AlphaFoldDB" id="A0A8C5AL15"/>
<dbReference type="GO" id="GO:0006082">
    <property type="term" value="P:organic acid metabolic process"/>
    <property type="evidence" value="ECO:0007669"/>
    <property type="project" value="TreeGrafter"/>
</dbReference>
<evidence type="ECO:0000256" key="2">
    <source>
        <dbReference type="ARBA" id="ARBA00010617"/>
    </source>
</evidence>
<dbReference type="GO" id="GO:0016712">
    <property type="term" value="F:oxidoreductase activity, acting on paired donors, with incorporation or reduction of molecular oxygen, reduced flavin or flavoprotein as one donor, and incorporation of one atom of oxygen"/>
    <property type="evidence" value="ECO:0007669"/>
    <property type="project" value="TreeGrafter"/>
</dbReference>
<gene>
    <name evidence="8" type="primary">LOC115550345</name>
</gene>
<dbReference type="InterPro" id="IPR017972">
    <property type="entry name" value="Cyt_P450_CS"/>
</dbReference>
<dbReference type="GeneTree" id="ENSGT00940000163301"/>
<dbReference type="InterPro" id="IPR002401">
    <property type="entry name" value="Cyt_P450_E_grp-I"/>
</dbReference>
<feature type="binding site" description="axial binding residue" evidence="6">
    <location>
        <position position="435"/>
    </location>
    <ligand>
        <name>heme</name>
        <dbReference type="ChEBI" id="CHEBI:30413"/>
    </ligand>
    <ligandPart>
        <name>Fe</name>
        <dbReference type="ChEBI" id="CHEBI:18248"/>
    </ligandPart>
</feature>
<evidence type="ECO:0000256" key="7">
    <source>
        <dbReference type="RuleBase" id="RU000461"/>
    </source>
</evidence>
<reference evidence="8" key="1">
    <citation type="submission" date="2025-08" db="UniProtKB">
        <authorList>
            <consortium name="Ensembl"/>
        </authorList>
    </citation>
    <scope>IDENTIFICATION</scope>
</reference>
<dbReference type="InterPro" id="IPR036396">
    <property type="entry name" value="Cyt_P450_sf"/>
</dbReference>
<dbReference type="RefSeq" id="XP_030221142.1">
    <property type="nucleotide sequence ID" value="XM_030365282.1"/>
</dbReference>
<dbReference type="GO" id="GO:0006805">
    <property type="term" value="P:xenobiotic metabolic process"/>
    <property type="evidence" value="ECO:0007669"/>
    <property type="project" value="TreeGrafter"/>
</dbReference>
<evidence type="ECO:0000256" key="6">
    <source>
        <dbReference type="PIRSR" id="PIRSR602401-1"/>
    </source>
</evidence>
<evidence type="ECO:0000313" key="9">
    <source>
        <dbReference type="Proteomes" id="UP000694546"/>
    </source>
</evidence>
<evidence type="ECO:0000313" key="8">
    <source>
        <dbReference type="Ensembl" id="ENSGMOP00000032210.1"/>
    </source>
</evidence>
<dbReference type="PRINTS" id="PR00385">
    <property type="entry name" value="P450"/>
</dbReference>
<dbReference type="PANTHER" id="PTHR24300:SF327">
    <property type="entry name" value="CYTOCHROME P450 2F2-RELATED"/>
    <property type="match status" value="1"/>
</dbReference>
<reference evidence="8" key="2">
    <citation type="submission" date="2025-09" db="UniProtKB">
        <authorList>
            <consortium name="Ensembl"/>
        </authorList>
    </citation>
    <scope>IDENTIFICATION</scope>
</reference>
<evidence type="ECO:0000256" key="3">
    <source>
        <dbReference type="ARBA" id="ARBA00022617"/>
    </source>
</evidence>
<proteinExistence type="inferred from homology"/>
<evidence type="ECO:0000256" key="4">
    <source>
        <dbReference type="ARBA" id="ARBA00022723"/>
    </source>
</evidence>
<dbReference type="GO" id="GO:0005737">
    <property type="term" value="C:cytoplasm"/>
    <property type="evidence" value="ECO:0007669"/>
    <property type="project" value="TreeGrafter"/>
</dbReference>
<dbReference type="SUPFAM" id="SSF48264">
    <property type="entry name" value="Cytochrome P450"/>
    <property type="match status" value="1"/>
</dbReference>
<dbReference type="PRINTS" id="PR00463">
    <property type="entry name" value="EP450I"/>
</dbReference>
<evidence type="ECO:0000256" key="1">
    <source>
        <dbReference type="ARBA" id="ARBA00001971"/>
    </source>
</evidence>
<evidence type="ECO:0000256" key="5">
    <source>
        <dbReference type="ARBA" id="ARBA00023004"/>
    </source>
</evidence>
<organism evidence="8 9">
    <name type="scientific">Gadus morhua</name>
    <name type="common">Atlantic cod</name>
    <dbReference type="NCBI Taxonomy" id="8049"/>
    <lineage>
        <taxon>Eukaryota</taxon>
        <taxon>Metazoa</taxon>
        <taxon>Chordata</taxon>
        <taxon>Craniata</taxon>
        <taxon>Vertebrata</taxon>
        <taxon>Euteleostomi</taxon>
        <taxon>Actinopterygii</taxon>
        <taxon>Neopterygii</taxon>
        <taxon>Teleostei</taxon>
        <taxon>Neoteleostei</taxon>
        <taxon>Acanthomorphata</taxon>
        <taxon>Zeiogadaria</taxon>
        <taxon>Gadariae</taxon>
        <taxon>Gadiformes</taxon>
        <taxon>Gadoidei</taxon>
        <taxon>Gadidae</taxon>
        <taxon>Gadus</taxon>
    </lineage>
</organism>
<dbReference type="PANTHER" id="PTHR24300">
    <property type="entry name" value="CYTOCHROME P450 508A4-RELATED"/>
    <property type="match status" value="1"/>
</dbReference>
<dbReference type="OMA" id="FTDLFCA"/>
<dbReference type="InterPro" id="IPR050182">
    <property type="entry name" value="Cytochrome_P450_fam2"/>
</dbReference>
<dbReference type="Gene3D" id="1.10.630.10">
    <property type="entry name" value="Cytochrome P450"/>
    <property type="match status" value="1"/>
</dbReference>
<dbReference type="GO" id="GO:0016020">
    <property type="term" value="C:membrane"/>
    <property type="evidence" value="ECO:0007669"/>
    <property type="project" value="UniProtKB-SubCell"/>
</dbReference>
<dbReference type="Proteomes" id="UP000694546">
    <property type="component" value="Chromosome 9"/>
</dbReference>
<comment type="cofactor">
    <cofactor evidence="1 6">
        <name>heme</name>
        <dbReference type="ChEBI" id="CHEBI:30413"/>
    </cofactor>
</comment>
<keyword evidence="3 6" id="KW-0349">Heme</keyword>
<sequence>MFGSLVLFAVVLWFFYFLLRNRRGKNFPPGPSALPLLGNLLEFSSENPIPDLSRLARRYGNVYSLFLGPQKVVVVNGLQALKEAFVTRAADFSGRPHGLLLNDATQRKDWAPGLALAGYDAQWRDHRRFGLQVLRNFGLGKKSMEERILQETQQVVRLLEESAGSEVNPQLLFHKLASNIVSRVVYGSNYDHNDPFMKSSIRAVRENTKILNSAWSMIYDTIPAVRNLPLPFQKAMKNFKELNEKTAEVIQEHKSSRLPGEQRDVVDCYLEEMDKREDGLSFSEDQLCSFAQDLHLAGTDTTSNTLLTGVLYMMAHPHIQERCQQEIDFALEGKDKVAFGDKQKMPYVQAVIHEVQRVANIIPLSIFHCTTKDTQLMGFSLPKGTIVAPNMASVLWEAGQWKFPHDFNPENFLDDQGEFVKPEAFVPFSLGPRVCLGEGLARMELFLVFVTLLRRFRFVWPAGAGEPDLSPVFGFTMSPQPYKLEVRCRETADH</sequence>
<dbReference type="Pfam" id="PF00067">
    <property type="entry name" value="p450"/>
    <property type="match status" value="1"/>
</dbReference>
<keyword evidence="7" id="KW-0560">Oxidoreductase</keyword>
<dbReference type="OrthoDB" id="2789670at2759"/>
<dbReference type="PROSITE" id="PS00086">
    <property type="entry name" value="CYTOCHROME_P450"/>
    <property type="match status" value="1"/>
</dbReference>
<protein>
    <submittedName>
        <fullName evidence="8">Cytochrome P450 2D15-like</fullName>
    </submittedName>
</protein>
<name>A0A8C5AL15_GADMO</name>
<comment type="similarity">
    <text evidence="2 7">Belongs to the cytochrome P450 family.</text>
</comment>
<keyword evidence="5 6" id="KW-0408">Iron</keyword>
<dbReference type="Ensembl" id="ENSGMOT00000074367.1">
    <property type="protein sequence ID" value="ENSGMOP00000032210.1"/>
    <property type="gene ID" value="ENSGMOG00000029125.1"/>
</dbReference>
<dbReference type="GO" id="GO:0005506">
    <property type="term" value="F:iron ion binding"/>
    <property type="evidence" value="ECO:0007669"/>
    <property type="project" value="InterPro"/>
</dbReference>
<dbReference type="GO" id="GO:0020037">
    <property type="term" value="F:heme binding"/>
    <property type="evidence" value="ECO:0007669"/>
    <property type="project" value="InterPro"/>
</dbReference>
<keyword evidence="9" id="KW-1185">Reference proteome</keyword>
<keyword evidence="4 6" id="KW-0479">Metal-binding</keyword>
<accession>A0A8C5AL15</accession>
<dbReference type="GeneID" id="115550345"/>
<dbReference type="InterPro" id="IPR001128">
    <property type="entry name" value="Cyt_P450"/>
</dbReference>